<proteinExistence type="predicted"/>
<gene>
    <name evidence="1" type="ORF">LG651_15600</name>
</gene>
<dbReference type="Proteomes" id="UP001139286">
    <property type="component" value="Unassembled WGS sequence"/>
</dbReference>
<name>A0A9X1I8B6_9FLAO</name>
<dbReference type="EMBL" id="JAJAPX010000010">
    <property type="protein sequence ID" value="MCB4809681.1"/>
    <property type="molecule type" value="Genomic_DNA"/>
</dbReference>
<reference evidence="1" key="1">
    <citation type="submission" date="2021-10" db="EMBL/GenBank/DDBJ databases">
        <title>Tamlana sargassums sp. nov., and Tamlana laminarinivorans sp. nov., two new bacteria isolated from the brown alga.</title>
        <authorList>
            <person name="Li J."/>
        </authorList>
    </citation>
    <scope>NUCLEOTIDE SEQUENCE</scope>
    <source>
        <strain evidence="1">62-3</strain>
    </source>
</reference>
<evidence type="ECO:0000313" key="2">
    <source>
        <dbReference type="Proteomes" id="UP001139286"/>
    </source>
</evidence>
<keyword evidence="2" id="KW-1185">Reference proteome</keyword>
<accession>A0A9X1I8B6</accession>
<organism evidence="1 2">
    <name type="scientific">Neotamlana sargassicola</name>
    <dbReference type="NCBI Taxonomy" id="2883125"/>
    <lineage>
        <taxon>Bacteria</taxon>
        <taxon>Pseudomonadati</taxon>
        <taxon>Bacteroidota</taxon>
        <taxon>Flavobacteriia</taxon>
        <taxon>Flavobacteriales</taxon>
        <taxon>Flavobacteriaceae</taxon>
        <taxon>Neotamlana</taxon>
    </lineage>
</organism>
<protein>
    <submittedName>
        <fullName evidence="1">Uncharacterized protein</fullName>
    </submittedName>
</protein>
<dbReference type="RefSeq" id="WP_226697036.1">
    <property type="nucleotide sequence ID" value="NZ_JAJAPX010000010.1"/>
</dbReference>
<sequence>MKNEATLDEYLDLPPSHWTIGSGDSALWKDNSNGLMFFKIDHNSYFLMEISSYLSPIQNQDDIKWISHYIGGEPFFFSSKHLCSKEAVMKILLEYAESGKLNIDFKWTDPIPDEELYFELLNEK</sequence>
<comment type="caution">
    <text evidence="1">The sequence shown here is derived from an EMBL/GenBank/DDBJ whole genome shotgun (WGS) entry which is preliminary data.</text>
</comment>
<dbReference type="AlphaFoldDB" id="A0A9X1I8B6"/>
<evidence type="ECO:0000313" key="1">
    <source>
        <dbReference type="EMBL" id="MCB4809681.1"/>
    </source>
</evidence>